<gene>
    <name evidence="5" type="ORF">NRP21_12860</name>
</gene>
<evidence type="ECO:0000313" key="5">
    <source>
        <dbReference type="EMBL" id="MCR0982938.1"/>
    </source>
</evidence>
<dbReference type="Proteomes" id="UP001524642">
    <property type="component" value="Unassembled WGS sequence"/>
</dbReference>
<reference evidence="5 6" key="1">
    <citation type="submission" date="2022-06" db="EMBL/GenBank/DDBJ databases">
        <title>Roseomonas CN29.</title>
        <authorList>
            <person name="Cheng Y."/>
            <person name="He X."/>
        </authorList>
    </citation>
    <scope>NUCLEOTIDE SEQUENCE [LARGE SCALE GENOMIC DNA]</scope>
    <source>
        <strain evidence="5 6">CN29</strain>
    </source>
</reference>
<evidence type="ECO:0000313" key="6">
    <source>
        <dbReference type="Proteomes" id="UP001524642"/>
    </source>
</evidence>
<evidence type="ECO:0000259" key="3">
    <source>
        <dbReference type="Pfam" id="PF00534"/>
    </source>
</evidence>
<dbReference type="PANTHER" id="PTHR12526">
    <property type="entry name" value="GLYCOSYLTRANSFERASE"/>
    <property type="match status" value="1"/>
</dbReference>
<dbReference type="Pfam" id="PF13439">
    <property type="entry name" value="Glyco_transf_4"/>
    <property type="match status" value="1"/>
</dbReference>
<sequence length="370" mass="38557">MILLLTQNFPPDPGGIESLMGGMAGALADGGREVLVLADHIRGRGLKEPGWPPGLELRRFGGPRPLRRVLKALAARRALARRPVEAVIADSWKSLEVLPRPRVPTLVLAHGMEFPRDLSARKRGRIEGALAKADVVAANSAFTAGLARPFLPAGAPALSVVLPPIGAQPEAGQADRAAVAALRGEGPLILSLARLEPRKGVDMVIRALPALAARHPGLRHAVAGGGGDLPRLRALAAELGVSERVHFLGRVEAGMKAALYAGADLFAMPVRREGNSVEGFGLVYLEAAWHGLPALAGRDGGAAEAVVDGETGLVCDGADAASVEAALLRLLEDAALCRRMGEAAARRARAEFTWGAVLPRYLALLGAAGR</sequence>
<comment type="caution">
    <text evidence="5">The sequence shown here is derived from an EMBL/GenBank/DDBJ whole genome shotgun (WGS) entry which is preliminary data.</text>
</comment>
<dbReference type="Gene3D" id="3.40.50.2000">
    <property type="entry name" value="Glycogen Phosphorylase B"/>
    <property type="match status" value="2"/>
</dbReference>
<accession>A0ABT1X6B6</accession>
<evidence type="ECO:0000256" key="1">
    <source>
        <dbReference type="ARBA" id="ARBA00022676"/>
    </source>
</evidence>
<dbReference type="EMBL" id="JANJOU010000009">
    <property type="protein sequence ID" value="MCR0982938.1"/>
    <property type="molecule type" value="Genomic_DNA"/>
</dbReference>
<dbReference type="RefSeq" id="WP_257716604.1">
    <property type="nucleotide sequence ID" value="NZ_JANJOU010000009.1"/>
</dbReference>
<protein>
    <submittedName>
        <fullName evidence="5">Glycosyltransferase family 4 protein</fullName>
    </submittedName>
</protein>
<name>A0ABT1X6B6_9PROT</name>
<dbReference type="Pfam" id="PF00534">
    <property type="entry name" value="Glycos_transf_1"/>
    <property type="match status" value="1"/>
</dbReference>
<dbReference type="InterPro" id="IPR001296">
    <property type="entry name" value="Glyco_trans_1"/>
</dbReference>
<evidence type="ECO:0000259" key="4">
    <source>
        <dbReference type="Pfam" id="PF13439"/>
    </source>
</evidence>
<dbReference type="CDD" id="cd03801">
    <property type="entry name" value="GT4_PimA-like"/>
    <property type="match status" value="1"/>
</dbReference>
<organism evidence="5 6">
    <name type="scientific">Roseomonas populi</name>
    <dbReference type="NCBI Taxonomy" id="3121582"/>
    <lineage>
        <taxon>Bacteria</taxon>
        <taxon>Pseudomonadati</taxon>
        <taxon>Pseudomonadota</taxon>
        <taxon>Alphaproteobacteria</taxon>
        <taxon>Acetobacterales</taxon>
        <taxon>Roseomonadaceae</taxon>
        <taxon>Roseomonas</taxon>
    </lineage>
</organism>
<keyword evidence="6" id="KW-1185">Reference proteome</keyword>
<feature type="domain" description="Glycosyltransferase subfamily 4-like N-terminal" evidence="4">
    <location>
        <begin position="13"/>
        <end position="148"/>
    </location>
</feature>
<keyword evidence="2" id="KW-0808">Transferase</keyword>
<evidence type="ECO:0000256" key="2">
    <source>
        <dbReference type="ARBA" id="ARBA00022679"/>
    </source>
</evidence>
<dbReference type="PANTHER" id="PTHR12526:SF510">
    <property type="entry name" value="D-INOSITOL 3-PHOSPHATE GLYCOSYLTRANSFERASE"/>
    <property type="match status" value="1"/>
</dbReference>
<keyword evidence="1" id="KW-0328">Glycosyltransferase</keyword>
<feature type="domain" description="Glycosyl transferase family 1" evidence="3">
    <location>
        <begin position="181"/>
        <end position="346"/>
    </location>
</feature>
<dbReference type="InterPro" id="IPR028098">
    <property type="entry name" value="Glyco_trans_4-like_N"/>
</dbReference>
<dbReference type="SUPFAM" id="SSF53756">
    <property type="entry name" value="UDP-Glycosyltransferase/glycogen phosphorylase"/>
    <property type="match status" value="1"/>
</dbReference>
<proteinExistence type="predicted"/>